<dbReference type="GO" id="GO:0006888">
    <property type="term" value="P:endoplasmic reticulum to Golgi vesicle-mediated transport"/>
    <property type="evidence" value="ECO:0007669"/>
    <property type="project" value="UniProtKB-UniRule"/>
</dbReference>
<comment type="similarity">
    <text evidence="5">Belongs to the BCAP29/BCAP31 family.</text>
</comment>
<dbReference type="InterPro" id="IPR040463">
    <property type="entry name" value="BAP29/BAP31_N"/>
</dbReference>
<keyword evidence="3 5" id="KW-1133">Transmembrane helix</keyword>
<evidence type="ECO:0000256" key="5">
    <source>
        <dbReference type="RuleBase" id="RU367026"/>
    </source>
</evidence>
<keyword evidence="2 5" id="KW-0812">Transmembrane</keyword>
<organism evidence="7 8">
    <name type="scientific">Cryptolaemus montrouzieri</name>
    <dbReference type="NCBI Taxonomy" id="559131"/>
    <lineage>
        <taxon>Eukaryota</taxon>
        <taxon>Metazoa</taxon>
        <taxon>Ecdysozoa</taxon>
        <taxon>Arthropoda</taxon>
        <taxon>Hexapoda</taxon>
        <taxon>Insecta</taxon>
        <taxon>Pterygota</taxon>
        <taxon>Neoptera</taxon>
        <taxon>Endopterygota</taxon>
        <taxon>Coleoptera</taxon>
        <taxon>Polyphaga</taxon>
        <taxon>Cucujiformia</taxon>
        <taxon>Coccinelloidea</taxon>
        <taxon>Coccinellidae</taxon>
        <taxon>Scymninae</taxon>
        <taxon>Scymnini</taxon>
        <taxon>Cryptolaemus</taxon>
    </lineage>
</organism>
<comment type="caution">
    <text evidence="7">The sequence shown here is derived from an EMBL/GenBank/DDBJ whole genome shotgun (WGS) entry which is preliminary data.</text>
</comment>
<comment type="function">
    <text evidence="5">May play a role in anterograde transport of membrane proteins from the endoplasmic reticulum to the Golgi.</text>
</comment>
<dbReference type="InterPro" id="IPR008417">
    <property type="entry name" value="BAP29/BAP31"/>
</dbReference>
<gene>
    <name evidence="7" type="ORF">HHI36_019678</name>
</gene>
<feature type="domain" description="BAP29/BAP31 transmembrane" evidence="6">
    <location>
        <begin position="1"/>
        <end position="133"/>
    </location>
</feature>
<keyword evidence="4 5" id="KW-0472">Membrane</keyword>
<feature type="transmembrane region" description="Helical" evidence="5">
    <location>
        <begin position="50"/>
        <end position="67"/>
    </location>
</feature>
<name>A0ABD2N851_9CUCU</name>
<evidence type="ECO:0000256" key="1">
    <source>
        <dbReference type="ARBA" id="ARBA00004141"/>
    </source>
</evidence>
<dbReference type="Proteomes" id="UP001516400">
    <property type="component" value="Unassembled WGS sequence"/>
</dbReference>
<dbReference type="PANTHER" id="PTHR12701:SF20">
    <property type="entry name" value="ENDOPLASMIC RETICULUM TRANSMEMBRANE PROTEIN"/>
    <property type="match status" value="1"/>
</dbReference>
<dbReference type="GO" id="GO:0005789">
    <property type="term" value="C:endoplasmic reticulum membrane"/>
    <property type="evidence" value="ECO:0007669"/>
    <property type="project" value="UniProtKB-SubCell"/>
</dbReference>
<evidence type="ECO:0000256" key="3">
    <source>
        <dbReference type="ARBA" id="ARBA00022989"/>
    </source>
</evidence>
<comment type="subcellular location">
    <subcellularLocation>
        <location evidence="5">Endoplasmic reticulum membrane</location>
        <topology evidence="5">Multi-pass membrane protein</topology>
    </subcellularLocation>
    <subcellularLocation>
        <location evidence="1">Membrane</location>
        <topology evidence="1">Multi-pass membrane protein</topology>
    </subcellularLocation>
</comment>
<dbReference type="AlphaFoldDB" id="A0ABD2N851"/>
<accession>A0ABD2N851</accession>
<dbReference type="EMBL" id="JABFTP020000083">
    <property type="protein sequence ID" value="KAL3274896.1"/>
    <property type="molecule type" value="Genomic_DNA"/>
</dbReference>
<keyword evidence="5" id="KW-0931">ER-Golgi transport</keyword>
<feature type="transmembrane region" description="Helical" evidence="5">
    <location>
        <begin position="101"/>
        <end position="122"/>
    </location>
</feature>
<evidence type="ECO:0000256" key="2">
    <source>
        <dbReference type="ARBA" id="ARBA00022692"/>
    </source>
</evidence>
<dbReference type="Pfam" id="PF05529">
    <property type="entry name" value="Bap31"/>
    <property type="match status" value="1"/>
</dbReference>
<keyword evidence="5" id="KW-0653">Protein transport</keyword>
<evidence type="ECO:0000259" key="6">
    <source>
        <dbReference type="Pfam" id="PF05529"/>
    </source>
</evidence>
<protein>
    <recommendedName>
        <fullName evidence="5">Endoplasmic reticulum transmembrane protein</fullName>
    </recommendedName>
</protein>
<reference evidence="7 8" key="1">
    <citation type="journal article" date="2021" name="BMC Biol.">
        <title>Horizontally acquired antibacterial genes associated with adaptive radiation of ladybird beetles.</title>
        <authorList>
            <person name="Li H.S."/>
            <person name="Tang X.F."/>
            <person name="Huang Y.H."/>
            <person name="Xu Z.Y."/>
            <person name="Chen M.L."/>
            <person name="Du X.Y."/>
            <person name="Qiu B.Y."/>
            <person name="Chen P.T."/>
            <person name="Zhang W."/>
            <person name="Slipinski A."/>
            <person name="Escalona H.E."/>
            <person name="Waterhouse R.M."/>
            <person name="Zwick A."/>
            <person name="Pang H."/>
        </authorList>
    </citation>
    <scope>NUCLEOTIDE SEQUENCE [LARGE SCALE GENOMIC DNA]</scope>
    <source>
        <strain evidence="7">SYSU2018</strain>
    </source>
</reference>
<feature type="transmembrane region" description="Helical" evidence="5">
    <location>
        <begin position="12"/>
        <end position="35"/>
    </location>
</feature>
<sequence length="275" mass="31759">MSSPWTWIRGFLYVEIAIVLLLVLPIASLELWYSLLQSKFLQDLKSQTDIYFIILLAILVLFGLDAIRKIRQYSHLEKNIDVHSDYKMLGSLKLFRAQQNFYIFFLSLLLSLVIRQLIMLNYSQAQYEASVKQAKSALSATEKFLVDQGNITENTRNNVTHDEGISILKSESEKLKEELKTAEKVKSLNSQNNNLVKGYYRLAEAHSKLQERVTIGSADEKENVNVMILKSEIMKLTEKLKVCDEHTSALKLQADYCDKEYRYRLAECMAAMIRI</sequence>
<evidence type="ECO:0000313" key="7">
    <source>
        <dbReference type="EMBL" id="KAL3274896.1"/>
    </source>
</evidence>
<evidence type="ECO:0000256" key="4">
    <source>
        <dbReference type="ARBA" id="ARBA00023136"/>
    </source>
</evidence>
<dbReference type="GO" id="GO:0006886">
    <property type="term" value="P:intracellular protein transport"/>
    <property type="evidence" value="ECO:0007669"/>
    <property type="project" value="UniProtKB-UniRule"/>
</dbReference>
<keyword evidence="8" id="KW-1185">Reference proteome</keyword>
<proteinExistence type="inferred from homology"/>
<keyword evidence="5" id="KW-0256">Endoplasmic reticulum</keyword>
<evidence type="ECO:0000313" key="8">
    <source>
        <dbReference type="Proteomes" id="UP001516400"/>
    </source>
</evidence>
<keyword evidence="5" id="KW-0813">Transport</keyword>
<dbReference type="PANTHER" id="PTHR12701">
    <property type="entry name" value="BCR-ASSOCIATED PROTEIN, BAP"/>
    <property type="match status" value="1"/>
</dbReference>
<dbReference type="GO" id="GO:0070973">
    <property type="term" value="P:protein localization to endoplasmic reticulum exit site"/>
    <property type="evidence" value="ECO:0007669"/>
    <property type="project" value="UniProtKB-UniRule"/>
</dbReference>